<evidence type="ECO:0000313" key="2">
    <source>
        <dbReference type="EMBL" id="MCW6511307.1"/>
    </source>
</evidence>
<dbReference type="Gene3D" id="3.40.50.300">
    <property type="entry name" value="P-loop containing nucleotide triphosphate hydrolases"/>
    <property type="match status" value="1"/>
</dbReference>
<dbReference type="InterPro" id="IPR050678">
    <property type="entry name" value="DNA_Partitioning_ATPase"/>
</dbReference>
<dbReference type="Proteomes" id="UP001165667">
    <property type="component" value="Unassembled WGS sequence"/>
</dbReference>
<dbReference type="PANTHER" id="PTHR13696:SF96">
    <property type="entry name" value="COBQ_COBB_MIND_PARA NUCLEOTIDE BINDING DOMAIN-CONTAINING PROTEIN"/>
    <property type="match status" value="1"/>
</dbReference>
<dbReference type="EMBL" id="JAMOIM010000024">
    <property type="protein sequence ID" value="MCW6511307.1"/>
    <property type="molecule type" value="Genomic_DNA"/>
</dbReference>
<evidence type="ECO:0000259" key="1">
    <source>
        <dbReference type="Pfam" id="PF01656"/>
    </source>
</evidence>
<dbReference type="RefSeq" id="WP_282587685.1">
    <property type="nucleotide sequence ID" value="NZ_JAMOIM010000024.1"/>
</dbReference>
<accession>A0AA41Z8I3</accession>
<dbReference type="Pfam" id="PF01656">
    <property type="entry name" value="CbiA"/>
    <property type="match status" value="1"/>
</dbReference>
<organism evidence="2 3">
    <name type="scientific">Lichenifustis flavocetrariae</name>
    <dbReference type="NCBI Taxonomy" id="2949735"/>
    <lineage>
        <taxon>Bacteria</taxon>
        <taxon>Pseudomonadati</taxon>
        <taxon>Pseudomonadota</taxon>
        <taxon>Alphaproteobacteria</taxon>
        <taxon>Hyphomicrobiales</taxon>
        <taxon>Lichenihabitantaceae</taxon>
        <taxon>Lichenifustis</taxon>
    </lineage>
</organism>
<protein>
    <submittedName>
        <fullName evidence="2">AAA family ATPase</fullName>
    </submittedName>
</protein>
<reference evidence="2" key="1">
    <citation type="submission" date="2022-05" db="EMBL/GenBank/DDBJ databases">
        <authorList>
            <person name="Pankratov T."/>
        </authorList>
    </citation>
    <scope>NUCLEOTIDE SEQUENCE</scope>
    <source>
        <strain evidence="2">BP6-180914</strain>
    </source>
</reference>
<name>A0AA41Z8I3_9HYPH</name>
<evidence type="ECO:0000313" key="3">
    <source>
        <dbReference type="Proteomes" id="UP001165667"/>
    </source>
</evidence>
<sequence>MRVLTLVTQKGGTGKSTLSTGLAVAAMQAGESVIALDLDPQGTLAAWAGMREADEPSIAQLPPRETARLADVLKEAGKKFTLAILDTAGADSPATHNAMSAATLCLVPLRPTRPDGLAIKPTVEALIRGQRPFAFVLNQCPTQPKNSRASEMAAGLASLGLLAKPMVRQRADYQDAFAAGQGVTEYAPDGKAADEMRELWAWIDRQMKDKKS</sequence>
<dbReference type="InterPro" id="IPR002586">
    <property type="entry name" value="CobQ/CobB/MinD/ParA_Nub-bd_dom"/>
</dbReference>
<gene>
    <name evidence="2" type="ORF">M8523_25290</name>
</gene>
<proteinExistence type="predicted"/>
<feature type="domain" description="CobQ/CobB/MinD/ParA nucleotide binding" evidence="1">
    <location>
        <begin position="5"/>
        <end position="152"/>
    </location>
</feature>
<comment type="caution">
    <text evidence="2">The sequence shown here is derived from an EMBL/GenBank/DDBJ whole genome shotgun (WGS) entry which is preliminary data.</text>
</comment>
<dbReference type="CDD" id="cd02042">
    <property type="entry name" value="ParAB_family"/>
    <property type="match status" value="1"/>
</dbReference>
<keyword evidence="3" id="KW-1185">Reference proteome</keyword>
<dbReference type="AlphaFoldDB" id="A0AA41Z8I3"/>
<dbReference type="PIRSF" id="PIRSF009320">
    <property type="entry name" value="Nuc_binding_HP_1000"/>
    <property type="match status" value="1"/>
</dbReference>
<dbReference type="PANTHER" id="PTHR13696">
    <property type="entry name" value="P-LOOP CONTAINING NUCLEOSIDE TRIPHOSPHATE HYDROLASE"/>
    <property type="match status" value="1"/>
</dbReference>
<dbReference type="SUPFAM" id="SSF52540">
    <property type="entry name" value="P-loop containing nucleoside triphosphate hydrolases"/>
    <property type="match status" value="1"/>
</dbReference>
<dbReference type="InterPro" id="IPR027417">
    <property type="entry name" value="P-loop_NTPase"/>
</dbReference>